<comment type="caution">
    <text evidence="9">The sequence shown here is derived from an EMBL/GenBank/DDBJ whole genome shotgun (WGS) entry which is preliminary data.</text>
</comment>
<feature type="binding site" description="axial binding residue" evidence="6">
    <location>
        <position position="448"/>
    </location>
    <ligand>
        <name>heme</name>
        <dbReference type="ChEBI" id="CHEBI:30413"/>
    </ligand>
    <ligandPart>
        <name>Fe</name>
        <dbReference type="ChEBI" id="CHEBI:18248"/>
    </ligandPart>
</feature>
<comment type="cofactor">
    <cofactor evidence="1 6">
        <name>heme</name>
        <dbReference type="ChEBI" id="CHEBI:30413"/>
    </cofactor>
</comment>
<dbReference type="PRINTS" id="PR00465">
    <property type="entry name" value="EP450IV"/>
</dbReference>
<evidence type="ECO:0000256" key="6">
    <source>
        <dbReference type="PIRSR" id="PIRSR602403-1"/>
    </source>
</evidence>
<dbReference type="InterPro" id="IPR002403">
    <property type="entry name" value="Cyt_P450_E_grp-IV"/>
</dbReference>
<evidence type="ECO:0000256" key="8">
    <source>
        <dbReference type="SAM" id="Phobius"/>
    </source>
</evidence>
<dbReference type="PROSITE" id="PS00086">
    <property type="entry name" value="CYTOCHROME_P450"/>
    <property type="match status" value="1"/>
</dbReference>
<evidence type="ECO:0000256" key="4">
    <source>
        <dbReference type="ARBA" id="ARBA00023002"/>
    </source>
</evidence>
<keyword evidence="8" id="KW-0472">Membrane</keyword>
<dbReference type="GO" id="GO:0020037">
    <property type="term" value="F:heme binding"/>
    <property type="evidence" value="ECO:0007669"/>
    <property type="project" value="InterPro"/>
</dbReference>
<evidence type="ECO:0000256" key="2">
    <source>
        <dbReference type="ARBA" id="ARBA00010617"/>
    </source>
</evidence>
<dbReference type="InterPro" id="IPR036396">
    <property type="entry name" value="Cyt_P450_sf"/>
</dbReference>
<dbReference type="InterPro" id="IPR001128">
    <property type="entry name" value="Cyt_P450"/>
</dbReference>
<dbReference type="RefSeq" id="XP_046070784.1">
    <property type="nucleotide sequence ID" value="XM_046216622.1"/>
</dbReference>
<accession>A0AAD4KSM8</accession>
<comment type="similarity">
    <text evidence="2 7">Belongs to the cytochrome P450 family.</text>
</comment>
<keyword evidence="6 7" id="KW-0349">Heme</keyword>
<keyword evidence="5 6" id="KW-0408">Iron</keyword>
<dbReference type="GO" id="GO:0016705">
    <property type="term" value="F:oxidoreductase activity, acting on paired donors, with incorporation or reduction of molecular oxygen"/>
    <property type="evidence" value="ECO:0007669"/>
    <property type="project" value="InterPro"/>
</dbReference>
<dbReference type="GO" id="GO:0005506">
    <property type="term" value="F:iron ion binding"/>
    <property type="evidence" value="ECO:0007669"/>
    <property type="project" value="InterPro"/>
</dbReference>
<dbReference type="Proteomes" id="UP001201262">
    <property type="component" value="Unassembled WGS sequence"/>
</dbReference>
<evidence type="ECO:0000313" key="10">
    <source>
        <dbReference type="Proteomes" id="UP001201262"/>
    </source>
</evidence>
<evidence type="ECO:0000256" key="5">
    <source>
        <dbReference type="ARBA" id="ARBA00023004"/>
    </source>
</evidence>
<keyword evidence="10" id="KW-1185">Reference proteome</keyword>
<name>A0AAD4KSM8_9EURO</name>
<dbReference type="EMBL" id="JAJTJA010000008">
    <property type="protein sequence ID" value="KAH8695642.1"/>
    <property type="molecule type" value="Genomic_DNA"/>
</dbReference>
<keyword evidence="8" id="KW-0812">Transmembrane</keyword>
<dbReference type="Gene3D" id="1.10.630.10">
    <property type="entry name" value="Cytochrome P450"/>
    <property type="match status" value="1"/>
</dbReference>
<keyword evidence="4 7" id="KW-0560">Oxidoreductase</keyword>
<dbReference type="PANTHER" id="PTHR24305:SF166">
    <property type="entry name" value="CYTOCHROME P450 12A4, MITOCHONDRIAL-RELATED"/>
    <property type="match status" value="1"/>
</dbReference>
<dbReference type="PANTHER" id="PTHR24305">
    <property type="entry name" value="CYTOCHROME P450"/>
    <property type="match status" value="1"/>
</dbReference>
<gene>
    <name evidence="9" type="ORF">BGW36DRAFT_383042</name>
</gene>
<organism evidence="9 10">
    <name type="scientific">Talaromyces proteolyticus</name>
    <dbReference type="NCBI Taxonomy" id="1131652"/>
    <lineage>
        <taxon>Eukaryota</taxon>
        <taxon>Fungi</taxon>
        <taxon>Dikarya</taxon>
        <taxon>Ascomycota</taxon>
        <taxon>Pezizomycotina</taxon>
        <taxon>Eurotiomycetes</taxon>
        <taxon>Eurotiomycetidae</taxon>
        <taxon>Eurotiales</taxon>
        <taxon>Trichocomaceae</taxon>
        <taxon>Talaromyces</taxon>
        <taxon>Talaromyces sect. Bacilispori</taxon>
    </lineage>
</organism>
<dbReference type="SUPFAM" id="SSF48264">
    <property type="entry name" value="Cytochrome P450"/>
    <property type="match status" value="1"/>
</dbReference>
<dbReference type="CDD" id="cd11062">
    <property type="entry name" value="CYP58-like"/>
    <property type="match status" value="1"/>
</dbReference>
<dbReference type="InterPro" id="IPR050121">
    <property type="entry name" value="Cytochrome_P450_monoxygenase"/>
</dbReference>
<dbReference type="InterPro" id="IPR017972">
    <property type="entry name" value="Cyt_P450_CS"/>
</dbReference>
<feature type="transmembrane region" description="Helical" evidence="8">
    <location>
        <begin position="6"/>
        <end position="27"/>
    </location>
</feature>
<evidence type="ECO:0000313" key="9">
    <source>
        <dbReference type="EMBL" id="KAH8695642.1"/>
    </source>
</evidence>
<dbReference type="Pfam" id="PF00067">
    <property type="entry name" value="p450"/>
    <property type="match status" value="1"/>
</dbReference>
<keyword evidence="8" id="KW-1133">Transmembrane helix</keyword>
<sequence>MGTISIMPWAFAISQGILTYLFGLIMYRVLLSPIAAFPGPFLARTTYLYEFYYNWIKCGQYYLKIEEMHQRYGPIVRVTPTELHIRDPLYYNQLFVTHAVRKSNAYSRFTQGAGFDDITAISISHDIHRIVRAPMNPFFSRSGLRRVEYRVVERVRKLSLRLESEANTGNPVNLNDAFASLATDVASAIFHEEPSNFLEDEKYNASWWEILRMGLTTVPLLVELPWIARAITTPVIKLLTERLTNWRIWDDKSRRQIQITRTRPSATAKTRSDRTVMDSLVQDTQATSILGEKGFVRLSQLIQQAGTHNVSQTLAIIVYFLLRHEDQQEALRRALEPLFAGDAAQAAPSLQQMERVPYLTACIKEGLRLAAGSLNRFPRVSPDAELSFKDWKIPKGTAISMTPYWIHMDPEVFPDPGSFNPSRWLCKPAKLATMHRHFVPFSKGSRTCLGKDLAYMQMYHALAQLFRPEMPQMTAYDTEERDVKPVLGLMFSLPELDARGLRVMVYNKTSLHTAKLRMKEVRPPKA</sequence>
<dbReference type="AlphaFoldDB" id="A0AAD4KSM8"/>
<evidence type="ECO:0000256" key="7">
    <source>
        <dbReference type="RuleBase" id="RU000461"/>
    </source>
</evidence>
<keyword evidence="7" id="KW-0503">Monooxygenase</keyword>
<dbReference type="GeneID" id="70246909"/>
<keyword evidence="3 6" id="KW-0479">Metal-binding</keyword>
<proteinExistence type="inferred from homology"/>
<evidence type="ECO:0000256" key="3">
    <source>
        <dbReference type="ARBA" id="ARBA00022723"/>
    </source>
</evidence>
<dbReference type="PRINTS" id="PR00385">
    <property type="entry name" value="P450"/>
</dbReference>
<protein>
    <submittedName>
        <fullName evidence="9">Cytochrome P450</fullName>
    </submittedName>
</protein>
<dbReference type="GO" id="GO:0004497">
    <property type="term" value="F:monooxygenase activity"/>
    <property type="evidence" value="ECO:0007669"/>
    <property type="project" value="UniProtKB-KW"/>
</dbReference>
<reference evidence="9" key="1">
    <citation type="submission" date="2021-12" db="EMBL/GenBank/DDBJ databases">
        <title>Convergent genome expansion in fungi linked to evolution of root-endophyte symbiosis.</title>
        <authorList>
            <consortium name="DOE Joint Genome Institute"/>
            <person name="Ke Y.-H."/>
            <person name="Bonito G."/>
            <person name="Liao H.-L."/>
            <person name="Looney B."/>
            <person name="Rojas-Flechas A."/>
            <person name="Nash J."/>
            <person name="Hameed K."/>
            <person name="Schadt C."/>
            <person name="Martin F."/>
            <person name="Crous P.W."/>
            <person name="Miettinen O."/>
            <person name="Magnuson J.K."/>
            <person name="Labbe J."/>
            <person name="Jacobson D."/>
            <person name="Doktycz M.J."/>
            <person name="Veneault-Fourrey C."/>
            <person name="Kuo A."/>
            <person name="Mondo S."/>
            <person name="Calhoun S."/>
            <person name="Riley R."/>
            <person name="Ohm R."/>
            <person name="LaButti K."/>
            <person name="Andreopoulos B."/>
            <person name="Pangilinan J."/>
            <person name="Nolan M."/>
            <person name="Tritt A."/>
            <person name="Clum A."/>
            <person name="Lipzen A."/>
            <person name="Daum C."/>
            <person name="Barry K."/>
            <person name="Grigoriev I.V."/>
            <person name="Vilgalys R."/>
        </authorList>
    </citation>
    <scope>NUCLEOTIDE SEQUENCE</scope>
    <source>
        <strain evidence="9">PMI_201</strain>
    </source>
</reference>
<evidence type="ECO:0000256" key="1">
    <source>
        <dbReference type="ARBA" id="ARBA00001971"/>
    </source>
</evidence>